<dbReference type="Gene3D" id="6.10.340.10">
    <property type="match status" value="1"/>
</dbReference>
<proteinExistence type="predicted"/>
<keyword evidence="8" id="KW-0418">Kinase</keyword>
<dbReference type="Proteomes" id="UP000325755">
    <property type="component" value="Chromosome"/>
</dbReference>
<comment type="catalytic activity">
    <reaction evidence="1">
        <text>ATP + protein L-histidine = ADP + protein N-phospho-L-histidine.</text>
        <dbReference type="EC" id="2.7.13.3"/>
    </reaction>
</comment>
<dbReference type="GO" id="GO:0016020">
    <property type="term" value="C:membrane"/>
    <property type="evidence" value="ECO:0007669"/>
    <property type="project" value="UniProtKB-SubCell"/>
</dbReference>
<reference evidence="17 18" key="1">
    <citation type="submission" date="2019-09" db="EMBL/GenBank/DDBJ databases">
        <title>Ecophysiology of the spiral-shaped methanotroph Methylospira mobilis as revealed by the complete genome sequence.</title>
        <authorList>
            <person name="Oshkin I.Y."/>
            <person name="Dedysh S.N."/>
            <person name="Miroshnikov K."/>
            <person name="Danilova O.V."/>
            <person name="Hakobyan A."/>
            <person name="Liesack W."/>
        </authorList>
    </citation>
    <scope>NUCLEOTIDE SEQUENCE [LARGE SCALE GENOMIC DNA]</scope>
    <source>
        <strain evidence="17 18">Shm1</strain>
    </source>
</reference>
<evidence type="ECO:0000256" key="2">
    <source>
        <dbReference type="ARBA" id="ARBA00004370"/>
    </source>
</evidence>
<dbReference type="PROSITE" id="PS50109">
    <property type="entry name" value="HIS_KIN"/>
    <property type="match status" value="1"/>
</dbReference>
<dbReference type="CDD" id="cd06225">
    <property type="entry name" value="HAMP"/>
    <property type="match status" value="1"/>
</dbReference>
<accession>A0A5Q0BQ26</accession>
<name>A0A5Q0BQ26_9GAMM</name>
<evidence type="ECO:0000256" key="7">
    <source>
        <dbReference type="ARBA" id="ARBA00022741"/>
    </source>
</evidence>
<evidence type="ECO:0000256" key="4">
    <source>
        <dbReference type="ARBA" id="ARBA00022553"/>
    </source>
</evidence>
<keyword evidence="4" id="KW-0597">Phosphoprotein</keyword>
<keyword evidence="13" id="KW-0175">Coiled coil</keyword>
<evidence type="ECO:0000256" key="6">
    <source>
        <dbReference type="ARBA" id="ARBA00022692"/>
    </source>
</evidence>
<dbReference type="FunFam" id="1.10.287.130:FF:000004">
    <property type="entry name" value="Ethylene receptor 1"/>
    <property type="match status" value="1"/>
</dbReference>
<dbReference type="InterPro" id="IPR005467">
    <property type="entry name" value="His_kinase_dom"/>
</dbReference>
<evidence type="ECO:0000256" key="10">
    <source>
        <dbReference type="ARBA" id="ARBA00022989"/>
    </source>
</evidence>
<dbReference type="CDD" id="cd16922">
    <property type="entry name" value="HATPase_EvgS-ArcB-TorS-like"/>
    <property type="match status" value="1"/>
</dbReference>
<dbReference type="InterPro" id="IPR004358">
    <property type="entry name" value="Sig_transdc_His_kin-like_C"/>
</dbReference>
<dbReference type="OrthoDB" id="9792854at2"/>
<dbReference type="AlphaFoldDB" id="A0A5Q0BQ26"/>
<keyword evidence="6 14" id="KW-0812">Transmembrane</keyword>
<dbReference type="Pfam" id="PF00672">
    <property type="entry name" value="HAMP"/>
    <property type="match status" value="1"/>
</dbReference>
<keyword evidence="5" id="KW-0808">Transferase</keyword>
<dbReference type="InterPro" id="IPR003660">
    <property type="entry name" value="HAMP_dom"/>
</dbReference>
<dbReference type="SMART" id="SM00304">
    <property type="entry name" value="HAMP"/>
    <property type="match status" value="1"/>
</dbReference>
<keyword evidence="7" id="KW-0547">Nucleotide-binding</keyword>
<dbReference type="SUPFAM" id="SSF55874">
    <property type="entry name" value="ATPase domain of HSP90 chaperone/DNA topoisomerase II/histidine kinase"/>
    <property type="match status" value="1"/>
</dbReference>
<feature type="transmembrane region" description="Helical" evidence="14">
    <location>
        <begin position="111"/>
        <end position="132"/>
    </location>
</feature>
<dbReference type="PANTHER" id="PTHR43047">
    <property type="entry name" value="TWO-COMPONENT HISTIDINE PROTEIN KINASE"/>
    <property type="match status" value="1"/>
</dbReference>
<keyword evidence="18" id="KW-1185">Reference proteome</keyword>
<dbReference type="EC" id="2.7.13.3" evidence="3"/>
<organism evidence="17 18">
    <name type="scientific">Candidatus Methylospira mobilis</name>
    <dbReference type="NCBI Taxonomy" id="1808979"/>
    <lineage>
        <taxon>Bacteria</taxon>
        <taxon>Pseudomonadati</taxon>
        <taxon>Pseudomonadota</taxon>
        <taxon>Gammaproteobacteria</taxon>
        <taxon>Methylococcales</taxon>
        <taxon>Methylococcaceae</taxon>
        <taxon>Candidatus Methylospira</taxon>
    </lineage>
</organism>
<dbReference type="InterPro" id="IPR003661">
    <property type="entry name" value="HisK_dim/P_dom"/>
</dbReference>
<feature type="domain" description="Histidine kinase" evidence="15">
    <location>
        <begin position="242"/>
        <end position="460"/>
    </location>
</feature>
<feature type="coiled-coil region" evidence="13">
    <location>
        <begin position="169"/>
        <end position="196"/>
    </location>
</feature>
<evidence type="ECO:0000256" key="12">
    <source>
        <dbReference type="ARBA" id="ARBA00023136"/>
    </source>
</evidence>
<evidence type="ECO:0000256" key="5">
    <source>
        <dbReference type="ARBA" id="ARBA00022679"/>
    </source>
</evidence>
<dbReference type="PROSITE" id="PS50885">
    <property type="entry name" value="HAMP"/>
    <property type="match status" value="1"/>
</dbReference>
<dbReference type="Gene3D" id="1.10.287.130">
    <property type="match status" value="1"/>
</dbReference>
<dbReference type="FunFam" id="3.30.565.10:FF:000010">
    <property type="entry name" value="Sensor histidine kinase RcsC"/>
    <property type="match status" value="1"/>
</dbReference>
<evidence type="ECO:0000256" key="3">
    <source>
        <dbReference type="ARBA" id="ARBA00012438"/>
    </source>
</evidence>
<dbReference type="GO" id="GO:0005524">
    <property type="term" value="F:ATP binding"/>
    <property type="evidence" value="ECO:0007669"/>
    <property type="project" value="UniProtKB-KW"/>
</dbReference>
<dbReference type="InterPro" id="IPR003594">
    <property type="entry name" value="HATPase_dom"/>
</dbReference>
<evidence type="ECO:0000259" key="16">
    <source>
        <dbReference type="PROSITE" id="PS50885"/>
    </source>
</evidence>
<dbReference type="Pfam" id="PF02518">
    <property type="entry name" value="HATPase_c"/>
    <property type="match status" value="1"/>
</dbReference>
<evidence type="ECO:0000313" key="17">
    <source>
        <dbReference type="EMBL" id="QFY44187.1"/>
    </source>
</evidence>
<dbReference type="SMART" id="SM00388">
    <property type="entry name" value="HisKA"/>
    <property type="match status" value="1"/>
</dbReference>
<dbReference type="InterPro" id="IPR036097">
    <property type="entry name" value="HisK_dim/P_sf"/>
</dbReference>
<dbReference type="CDD" id="cd00082">
    <property type="entry name" value="HisKA"/>
    <property type="match status" value="1"/>
</dbReference>
<dbReference type="PRINTS" id="PR00344">
    <property type="entry name" value="BCTRLSENSOR"/>
</dbReference>
<dbReference type="SUPFAM" id="SSF47384">
    <property type="entry name" value="Homodimeric domain of signal transducing histidine kinase"/>
    <property type="match status" value="1"/>
</dbReference>
<evidence type="ECO:0000313" key="18">
    <source>
        <dbReference type="Proteomes" id="UP000325755"/>
    </source>
</evidence>
<dbReference type="InParanoid" id="A0A5Q0BQ26"/>
<protein>
    <recommendedName>
        <fullName evidence="3">histidine kinase</fullName>
        <ecNumber evidence="3">2.7.13.3</ecNumber>
    </recommendedName>
</protein>
<dbReference type="EMBL" id="CP044205">
    <property type="protein sequence ID" value="QFY44187.1"/>
    <property type="molecule type" value="Genomic_DNA"/>
</dbReference>
<evidence type="ECO:0000256" key="1">
    <source>
        <dbReference type="ARBA" id="ARBA00000085"/>
    </source>
</evidence>
<keyword evidence="10 14" id="KW-1133">Transmembrane helix</keyword>
<evidence type="ECO:0000256" key="14">
    <source>
        <dbReference type="SAM" id="Phobius"/>
    </source>
</evidence>
<feature type="domain" description="HAMP" evidence="16">
    <location>
        <begin position="136"/>
        <end position="188"/>
    </location>
</feature>
<dbReference type="KEGG" id="mmob:F6R98_17370"/>
<evidence type="ECO:0000256" key="13">
    <source>
        <dbReference type="SAM" id="Coils"/>
    </source>
</evidence>
<dbReference type="RefSeq" id="WP_153250157.1">
    <property type="nucleotide sequence ID" value="NZ_CP044205.1"/>
</dbReference>
<evidence type="ECO:0000259" key="15">
    <source>
        <dbReference type="PROSITE" id="PS50109"/>
    </source>
</evidence>
<dbReference type="GO" id="GO:0000155">
    <property type="term" value="F:phosphorelay sensor kinase activity"/>
    <property type="evidence" value="ECO:0007669"/>
    <property type="project" value="InterPro"/>
</dbReference>
<evidence type="ECO:0000256" key="8">
    <source>
        <dbReference type="ARBA" id="ARBA00022777"/>
    </source>
</evidence>
<evidence type="ECO:0000256" key="9">
    <source>
        <dbReference type="ARBA" id="ARBA00022840"/>
    </source>
</evidence>
<dbReference type="Gene3D" id="3.30.565.10">
    <property type="entry name" value="Histidine kinase-like ATPase, C-terminal domain"/>
    <property type="match status" value="1"/>
</dbReference>
<dbReference type="Pfam" id="PF00512">
    <property type="entry name" value="HisKA"/>
    <property type="match status" value="1"/>
</dbReference>
<gene>
    <name evidence="17" type="ORF">F6R98_17370</name>
</gene>
<keyword evidence="12 14" id="KW-0472">Membrane</keyword>
<evidence type="ECO:0000256" key="11">
    <source>
        <dbReference type="ARBA" id="ARBA00023012"/>
    </source>
</evidence>
<comment type="subcellular location">
    <subcellularLocation>
        <location evidence="2">Membrane</location>
    </subcellularLocation>
</comment>
<dbReference type="SUPFAM" id="SSF158472">
    <property type="entry name" value="HAMP domain-like"/>
    <property type="match status" value="1"/>
</dbReference>
<dbReference type="SMART" id="SM00387">
    <property type="entry name" value="HATPase_c"/>
    <property type="match status" value="1"/>
</dbReference>
<dbReference type="InterPro" id="IPR036890">
    <property type="entry name" value="HATPase_C_sf"/>
</dbReference>
<dbReference type="PANTHER" id="PTHR43047:SF64">
    <property type="entry name" value="HISTIDINE KINASE CONTAINING CHEY-HOMOLOGOUS RECEIVER DOMAIN AND PAS DOMAIN-RELATED"/>
    <property type="match status" value="1"/>
</dbReference>
<sequence length="464" mass="52888">MYREDRSRTLWDKNIEAADRLFIEAERQYHRREDRKILGELRRNIAESRNIFYRIVNNTDVLKTAGDNRPVYEELDKRLSSQLLLKSIIFRDTVMARQNTSARRVEQAYRLLTILIGPFAVTLAFTTSITSMRLGRLIHKHLEPLHDGARIIAAGDLDFRIESGGCDEFAELARSINNMTERLQKFTRRLEAEITERKPMEAELRRYKDHLEEKVQQRTADLVLARNAAEAANQAKSVFLADMSHELRTPLNAILGFSGMMRRTAQMPDNQSANLNIIIRSGEYLLNLINDVLEMAKIEAGRVQLEDAPFDLGNMVRDVTEMMQVRATEKHIRLLVEQTSAFPRYVVGDEARMRQVLINLVGNAIKFTEHGGVTVRLGTGNNAVSHLLIEVEDTGSGIEREDRQRIFEPFVQLGEQGMNKGTGLGLTITRQFVQMMNGNLTLESTPGKGSLFRIVLPLRQARAV</sequence>
<keyword evidence="9" id="KW-0067">ATP-binding</keyword>
<keyword evidence="11" id="KW-0902">Two-component regulatory system</keyword>